<keyword evidence="2" id="KW-1185">Reference proteome</keyword>
<dbReference type="Proteomes" id="UP000827872">
    <property type="component" value="Linkage Group LG01"/>
</dbReference>
<reference evidence="1" key="1">
    <citation type="submission" date="2021-08" db="EMBL/GenBank/DDBJ databases">
        <title>The first chromosome-level gecko genome reveals the dynamic sex chromosomes of Neotropical dwarf geckos (Sphaerodactylidae: Sphaerodactylus).</title>
        <authorList>
            <person name="Pinto B.J."/>
            <person name="Keating S.E."/>
            <person name="Gamble T."/>
        </authorList>
    </citation>
    <scope>NUCLEOTIDE SEQUENCE</scope>
    <source>
        <strain evidence="1">TG3544</strain>
    </source>
</reference>
<protein>
    <submittedName>
        <fullName evidence="1">Uncharacterized protein</fullName>
    </submittedName>
</protein>
<proteinExistence type="predicted"/>
<organism evidence="1 2">
    <name type="scientific">Sphaerodactylus townsendi</name>
    <dbReference type="NCBI Taxonomy" id="933632"/>
    <lineage>
        <taxon>Eukaryota</taxon>
        <taxon>Metazoa</taxon>
        <taxon>Chordata</taxon>
        <taxon>Craniata</taxon>
        <taxon>Vertebrata</taxon>
        <taxon>Euteleostomi</taxon>
        <taxon>Lepidosauria</taxon>
        <taxon>Squamata</taxon>
        <taxon>Bifurcata</taxon>
        <taxon>Gekkota</taxon>
        <taxon>Sphaerodactylidae</taxon>
        <taxon>Sphaerodactylus</taxon>
    </lineage>
</organism>
<gene>
    <name evidence="1" type="ORF">K3G42_007046</name>
</gene>
<comment type="caution">
    <text evidence="1">The sequence shown here is derived from an EMBL/GenBank/DDBJ whole genome shotgun (WGS) entry which is preliminary data.</text>
</comment>
<name>A0ACB8G7I5_9SAUR</name>
<evidence type="ECO:0000313" key="2">
    <source>
        <dbReference type="Proteomes" id="UP000827872"/>
    </source>
</evidence>
<dbReference type="EMBL" id="CM037614">
    <property type="protein sequence ID" value="KAH8015676.1"/>
    <property type="molecule type" value="Genomic_DNA"/>
</dbReference>
<sequence>MEPMATCSAFAGSPACWDQEASELGHCSTFHGQTSPVELQSHLLAWGGEFPFLLAAGLERKIFIFPEASNTAPAVLRTALQQPLTSFTVCLRSYTDLNRAYSLFSYTSGKSDNEFTIFKPKPDQYSLFVGGSIVTFSVVDYLNSKPHWENICMSWESATGISRVGN</sequence>
<evidence type="ECO:0000313" key="1">
    <source>
        <dbReference type="EMBL" id="KAH8015676.1"/>
    </source>
</evidence>
<accession>A0ACB8G7I5</accession>